<proteinExistence type="predicted"/>
<dbReference type="EMBL" id="OBEI01000010">
    <property type="protein sequence ID" value="SNZ10400.1"/>
    <property type="molecule type" value="Genomic_DNA"/>
</dbReference>
<dbReference type="Pfam" id="PF23476">
    <property type="entry name" value="DUF7132"/>
    <property type="match status" value="1"/>
</dbReference>
<protein>
    <submittedName>
        <fullName evidence="1">Uncharacterized protein</fullName>
    </submittedName>
</protein>
<dbReference type="AlphaFoldDB" id="A0A285NLL8"/>
<dbReference type="Proteomes" id="UP000219036">
    <property type="component" value="Unassembled WGS sequence"/>
</dbReference>
<evidence type="ECO:0000313" key="1">
    <source>
        <dbReference type="EMBL" id="SNZ10400.1"/>
    </source>
</evidence>
<reference evidence="2" key="1">
    <citation type="submission" date="2017-09" db="EMBL/GenBank/DDBJ databases">
        <authorList>
            <person name="Varghese N."/>
            <person name="Submissions S."/>
        </authorList>
    </citation>
    <scope>NUCLEOTIDE SEQUENCE [LARGE SCALE GENOMIC DNA]</scope>
    <source>
        <strain evidence="2">DSM 15103</strain>
    </source>
</reference>
<dbReference type="InterPro" id="IPR055556">
    <property type="entry name" value="DUF7132"/>
</dbReference>
<evidence type="ECO:0000313" key="2">
    <source>
        <dbReference type="Proteomes" id="UP000219036"/>
    </source>
</evidence>
<gene>
    <name evidence="1" type="ORF">SAMN06265182_1860</name>
</gene>
<keyword evidence="2" id="KW-1185">Reference proteome</keyword>
<name>A0A285NLL8_9AQUI</name>
<organism evidence="1 2">
    <name type="scientific">Persephonella hydrogeniphila</name>
    <dbReference type="NCBI Taxonomy" id="198703"/>
    <lineage>
        <taxon>Bacteria</taxon>
        <taxon>Pseudomonadati</taxon>
        <taxon>Aquificota</taxon>
        <taxon>Aquificia</taxon>
        <taxon>Aquificales</taxon>
        <taxon>Hydrogenothermaceae</taxon>
        <taxon>Persephonella</taxon>
    </lineage>
</organism>
<dbReference type="OrthoDB" id="14228at2"/>
<sequence>MEQIKQWDVEVELVKTKSGAILYKITLSDNHFFLEQNPLKDSKYGFAYRKLKEKYPEFYMFWEIKNNRYTGKLLTGIFLEKEDIDRFITDILQSEEFKQYEDIKEEIEKQ</sequence>
<accession>A0A285NLL8</accession>
<dbReference type="RefSeq" id="WP_097001010.1">
    <property type="nucleotide sequence ID" value="NZ_OBEI01000010.1"/>
</dbReference>